<sequence>MLKTHQLEREIKNCIYDVLPGVNMERFKFSVGTDNSPEGIYIYSQDGAYHWIFTERGKVRDHKILNSEEDVLWYVLDEILFDIALDFAEKNMIKGEDFRRQLFKKEIELYSKFGDFFKKRKIAEIEKILKSDPYRDTL</sequence>
<dbReference type="AlphaFoldDB" id="A0A926HUL8"/>
<name>A0A926HUL8_9FIRM</name>
<accession>A0A926HUL8</accession>
<dbReference type="Pfam" id="PF15599">
    <property type="entry name" value="Imm63"/>
    <property type="match status" value="1"/>
</dbReference>
<keyword evidence="3" id="KW-1185">Reference proteome</keyword>
<protein>
    <recommendedName>
        <fullName evidence="1">Immunity protein 63 domain-containing protein</fullName>
    </recommendedName>
</protein>
<evidence type="ECO:0000259" key="1">
    <source>
        <dbReference type="Pfam" id="PF15599"/>
    </source>
</evidence>
<proteinExistence type="predicted"/>
<dbReference type="Proteomes" id="UP000620366">
    <property type="component" value="Unassembled WGS sequence"/>
</dbReference>
<reference evidence="2" key="1">
    <citation type="submission" date="2020-08" db="EMBL/GenBank/DDBJ databases">
        <title>Genome public.</title>
        <authorList>
            <person name="Liu C."/>
            <person name="Sun Q."/>
        </authorList>
    </citation>
    <scope>NUCLEOTIDE SEQUENCE</scope>
    <source>
        <strain evidence="2">BX7</strain>
    </source>
</reference>
<evidence type="ECO:0000313" key="3">
    <source>
        <dbReference type="Proteomes" id="UP000620366"/>
    </source>
</evidence>
<gene>
    <name evidence="2" type="ORF">H8695_07005</name>
</gene>
<comment type="caution">
    <text evidence="2">The sequence shown here is derived from an EMBL/GenBank/DDBJ whole genome shotgun (WGS) entry which is preliminary data.</text>
</comment>
<dbReference type="RefSeq" id="WP_249300278.1">
    <property type="nucleotide sequence ID" value="NZ_JACRSP010000003.1"/>
</dbReference>
<dbReference type="EMBL" id="JACRSP010000003">
    <property type="protein sequence ID" value="MBC8536433.1"/>
    <property type="molecule type" value="Genomic_DNA"/>
</dbReference>
<feature type="domain" description="Immunity protein 63" evidence="1">
    <location>
        <begin position="46"/>
        <end position="126"/>
    </location>
</feature>
<evidence type="ECO:0000313" key="2">
    <source>
        <dbReference type="EMBL" id="MBC8536433.1"/>
    </source>
</evidence>
<organism evidence="2 3">
    <name type="scientific">Feifania hominis</name>
    <dbReference type="NCBI Taxonomy" id="2763660"/>
    <lineage>
        <taxon>Bacteria</taxon>
        <taxon>Bacillati</taxon>
        <taxon>Bacillota</taxon>
        <taxon>Clostridia</taxon>
        <taxon>Eubacteriales</taxon>
        <taxon>Feifaniaceae</taxon>
        <taxon>Feifania</taxon>
    </lineage>
</organism>
<dbReference type="InterPro" id="IPR028952">
    <property type="entry name" value="Imm63"/>
</dbReference>